<feature type="region of interest" description="Disordered" evidence="1">
    <location>
        <begin position="283"/>
        <end position="329"/>
    </location>
</feature>
<feature type="compositionally biased region" description="Low complexity" evidence="1">
    <location>
        <begin position="97"/>
        <end position="112"/>
    </location>
</feature>
<evidence type="ECO:0000313" key="2">
    <source>
        <dbReference type="EMBL" id="KAA8579187.1"/>
    </source>
</evidence>
<feature type="compositionally biased region" description="Basic residues" evidence="1">
    <location>
        <begin position="400"/>
        <end position="418"/>
    </location>
</feature>
<dbReference type="AlphaFoldDB" id="A0A5J5CBV6"/>
<sequence>MKGGWLAVVGAASVASRWTASSLPGGRGHGRSSERLPVKPGRCPSPEEDAHIPFCPNTSQQDAAVCVRKWKSFGRKGSTNQLPLSLVRPPAPKPKQSSGEGTSSGGSSDDYAYPPPPVPAYSLPNSPVLYKKATGGHSRTIPTPGRSPSSSWTGTNPPTAHTAPSSPASHRSTQDQGVCTLVSGARQGGCPSLPHGHPRQNGSQKQAQQTQKELARQPRIDKLQCNVQTAPGSIERGSQDVCHLGRKMAVVTEMISGEENAQALNLLAEVVDKLQGLIVASKVTPPRRRKQPPPPPPLRFSSMSPKVVRKAPTPYPCHLSSSSCSSSSSFTSVSSCAGVRMLRSPERVNGGARRTVGEFGATRRVGVGGRNGQARPNNTAASRDPEEDQHHGNSTGCLTTKKKKKNKGLRYGGTRRRERSISPGTPPSRRYAGGGEWEPCGGPGTRTANPDPGTGPHKPKNCY</sequence>
<evidence type="ECO:0000256" key="1">
    <source>
        <dbReference type="SAM" id="MobiDB-lite"/>
    </source>
</evidence>
<feature type="compositionally biased region" description="Polar residues" evidence="1">
    <location>
        <begin position="200"/>
        <end position="212"/>
    </location>
</feature>
<feature type="compositionally biased region" description="Low complexity" evidence="1">
    <location>
        <begin position="320"/>
        <end position="329"/>
    </location>
</feature>
<comment type="caution">
    <text evidence="2">The sequence shown here is derived from an EMBL/GenBank/DDBJ whole genome shotgun (WGS) entry which is preliminary data.</text>
</comment>
<protein>
    <submittedName>
        <fullName evidence="2">Uncharacterized protein</fullName>
    </submittedName>
</protein>
<feature type="region of interest" description="Disordered" evidence="1">
    <location>
        <begin position="75"/>
        <end position="217"/>
    </location>
</feature>
<reference evidence="2 3" key="1">
    <citation type="submission" date="2019-08" db="EMBL/GenBank/DDBJ databases">
        <title>A chromosome-level genome assembly, high-density linkage maps, and genome scans reveal the genomic architecture of hybrid incompatibilities underlying speciation via character displacement in darters (Percidae: Etheostominae).</title>
        <authorList>
            <person name="Moran R.L."/>
            <person name="Catchen J.M."/>
            <person name="Fuller R.C."/>
        </authorList>
    </citation>
    <scope>NUCLEOTIDE SEQUENCE [LARGE SCALE GENOMIC DNA]</scope>
    <source>
        <strain evidence="2">EspeVRDwgs_2016</strain>
        <tissue evidence="2">Muscle</tissue>
    </source>
</reference>
<proteinExistence type="predicted"/>
<dbReference type="Proteomes" id="UP000327493">
    <property type="component" value="Unassembled WGS sequence"/>
</dbReference>
<organism evidence="2 3">
    <name type="scientific">Etheostoma spectabile</name>
    <name type="common">orangethroat darter</name>
    <dbReference type="NCBI Taxonomy" id="54343"/>
    <lineage>
        <taxon>Eukaryota</taxon>
        <taxon>Metazoa</taxon>
        <taxon>Chordata</taxon>
        <taxon>Craniata</taxon>
        <taxon>Vertebrata</taxon>
        <taxon>Euteleostomi</taxon>
        <taxon>Actinopterygii</taxon>
        <taxon>Neopterygii</taxon>
        <taxon>Teleostei</taxon>
        <taxon>Neoteleostei</taxon>
        <taxon>Acanthomorphata</taxon>
        <taxon>Eupercaria</taxon>
        <taxon>Perciformes</taxon>
        <taxon>Percoidei</taxon>
        <taxon>Percidae</taxon>
        <taxon>Etheostomatinae</taxon>
        <taxon>Etheostoma</taxon>
    </lineage>
</organism>
<feature type="region of interest" description="Disordered" evidence="1">
    <location>
        <begin position="17"/>
        <end position="56"/>
    </location>
</feature>
<feature type="region of interest" description="Disordered" evidence="1">
    <location>
        <begin position="364"/>
        <end position="463"/>
    </location>
</feature>
<evidence type="ECO:0000313" key="3">
    <source>
        <dbReference type="Proteomes" id="UP000327493"/>
    </source>
</evidence>
<keyword evidence="3" id="KW-1185">Reference proteome</keyword>
<feature type="compositionally biased region" description="Low complexity" evidence="1">
    <location>
        <begin position="155"/>
        <end position="171"/>
    </location>
</feature>
<feature type="compositionally biased region" description="Gly residues" evidence="1">
    <location>
        <begin position="432"/>
        <end position="444"/>
    </location>
</feature>
<gene>
    <name evidence="2" type="ORF">FQN60_018760</name>
</gene>
<name>A0A5J5CBV6_9PERO</name>
<dbReference type="EMBL" id="VOFY01000041">
    <property type="protein sequence ID" value="KAA8579187.1"/>
    <property type="molecule type" value="Genomic_DNA"/>
</dbReference>
<accession>A0A5J5CBV6</accession>